<dbReference type="NCBIfam" id="NF046037">
    <property type="entry name" value="carphisopro"/>
    <property type="match status" value="1"/>
</dbReference>
<evidence type="ECO:0000313" key="2">
    <source>
        <dbReference type="Proteomes" id="UP000239434"/>
    </source>
</evidence>
<reference evidence="1 2" key="1">
    <citation type="submission" date="2018-02" db="EMBL/GenBank/DDBJ databases">
        <title>The draft genome of Phyllobacterium sp. 1N-3.</title>
        <authorList>
            <person name="Liu L."/>
            <person name="Li L."/>
            <person name="Zhang X."/>
            <person name="Wang T."/>
            <person name="Liang L."/>
        </authorList>
    </citation>
    <scope>NUCLEOTIDE SEQUENCE [LARGE SCALE GENOMIC DNA]</scope>
    <source>
        <strain evidence="1 2">1N-3</strain>
    </source>
</reference>
<dbReference type="Proteomes" id="UP000239434">
    <property type="component" value="Unassembled WGS sequence"/>
</dbReference>
<dbReference type="GO" id="GO:0003677">
    <property type="term" value="F:DNA binding"/>
    <property type="evidence" value="ECO:0007669"/>
    <property type="project" value="InterPro"/>
</dbReference>
<evidence type="ECO:0008006" key="3">
    <source>
        <dbReference type="Google" id="ProtNLM"/>
    </source>
</evidence>
<dbReference type="AlphaFoldDB" id="A0A2S9INJ0"/>
<name>A0A2S9INJ0_9HYPH</name>
<dbReference type="InterPro" id="IPR010982">
    <property type="entry name" value="Lambda_DNA-bd_dom_sf"/>
</dbReference>
<dbReference type="Gene3D" id="1.10.260.40">
    <property type="entry name" value="lambda repressor-like DNA-binding domains"/>
    <property type="match status" value="1"/>
</dbReference>
<sequence length="76" mass="8142">MLIMNTIKDLFEDLGGTGAVARIISVKHSAASEMRRRGSIPVKYWPAIIAEASARELSVDSDTLVAMHVSNAETAA</sequence>
<protein>
    <recommendedName>
        <fullName evidence="3">Cro/Cl family transcriptional regulator</fullName>
    </recommendedName>
</protein>
<organism evidence="1 2">
    <name type="scientific">Phyllobacterium phragmitis</name>
    <dbReference type="NCBI Taxonomy" id="2670329"/>
    <lineage>
        <taxon>Bacteria</taxon>
        <taxon>Pseudomonadati</taxon>
        <taxon>Pseudomonadota</taxon>
        <taxon>Alphaproteobacteria</taxon>
        <taxon>Hyphomicrobiales</taxon>
        <taxon>Phyllobacteriaceae</taxon>
        <taxon>Phyllobacterium</taxon>
    </lineage>
</organism>
<keyword evidence="2" id="KW-1185">Reference proteome</keyword>
<gene>
    <name evidence="1" type="ORF">C5748_18220</name>
</gene>
<dbReference type="InterPro" id="IPR059216">
    <property type="entry name" value="LeuA_carph_isopro_dom"/>
</dbReference>
<proteinExistence type="predicted"/>
<dbReference type="EMBL" id="PVBR01000014">
    <property type="protein sequence ID" value="PRD42091.1"/>
    <property type="molecule type" value="Genomic_DNA"/>
</dbReference>
<evidence type="ECO:0000313" key="1">
    <source>
        <dbReference type="EMBL" id="PRD42091.1"/>
    </source>
</evidence>
<accession>A0A2S9INJ0</accession>
<comment type="caution">
    <text evidence="1">The sequence shown here is derived from an EMBL/GenBank/DDBJ whole genome shotgun (WGS) entry which is preliminary data.</text>
</comment>